<gene>
    <name evidence="4" type="primary">PmUG01_12043600</name>
    <name evidence="3" type="ORF">PMALA_021920</name>
    <name evidence="4" type="ORF">PMUG01_12043600</name>
</gene>
<dbReference type="Proteomes" id="UP000078597">
    <property type="component" value="Unassembled WGS sequence"/>
</dbReference>
<dbReference type="GeneID" id="39870425"/>
<dbReference type="EMBL" id="LT594633">
    <property type="protein sequence ID" value="SCO93839.1"/>
    <property type="molecule type" value="Genomic_DNA"/>
</dbReference>
<feature type="domain" description="CKK" evidence="2">
    <location>
        <begin position="794"/>
        <end position="920"/>
    </location>
</feature>
<dbReference type="OrthoDB" id="392726at2759"/>
<dbReference type="RefSeq" id="XP_028863117.1">
    <property type="nucleotide sequence ID" value="XM_029006649.1"/>
</dbReference>
<proteinExistence type="predicted"/>
<reference evidence="3" key="2">
    <citation type="submission" date="2016-05" db="EMBL/GenBank/DDBJ databases">
        <authorList>
            <person name="Lavstsen T."/>
            <person name="Jespersen J.S."/>
        </authorList>
    </citation>
    <scope>NUCLEOTIDE SEQUENCE [LARGE SCALE GENOMIC DNA]</scope>
</reference>
<feature type="compositionally biased region" description="Polar residues" evidence="1">
    <location>
        <begin position="260"/>
        <end position="280"/>
    </location>
</feature>
<dbReference type="OMA" id="VLFYDIN"/>
<dbReference type="InterPro" id="IPR014797">
    <property type="entry name" value="CKK_CAMSAP"/>
</dbReference>
<dbReference type="SMART" id="SM01051">
    <property type="entry name" value="CAMSAP_CKK"/>
    <property type="match status" value="1"/>
</dbReference>
<dbReference type="KEGG" id="pmal:PMUG01_12043600"/>
<sequence>MKRSEKNIELQKCYPHEINKNILCKNETNIEYPFYINYEILLKNCRHKHKHRHNYIDLNLEVNYNLEEILENKDSIKKSLYLNNITNNNNLHKNKINNEGYKKKKKKYYYDDTCYYVNLASNPNHVNCNKKKEIKNRCYQNEYNIPSNWSTSDSSSYCSDISENSSKNEITKFMNFSQRITYDNDLVDNLNLFDKIINDREEVDKNKKHITCSYLTTQLNDKERGKKRSKLLSSFVSKTGDNSDNNNDNYSDKHNDRHNYWNSNCNNEDAQGEPSSVFNTEKSKQCPIPSNAPCSEERRGSSYLRDQSEGNFTEYNMENSRSVDMKIFKSSNSLCSRKTEEEILNKYEKIIKIMKYLRRIKAKYPEIETTVSILSNHIKNVTFNCEKMFQSRQELNEFLKKIYIYQIFLLKKVVFKIPKTKKDGDFSRCSNNNAPINKMRFISADQQNLRDNTIIPDETSREAIYMLQQLNKNKSFKIPRNILYQNEQNKENEKFNIKREDYNKIRYEKCYGKIDNDVQGITSKKDEKNDSPNRSEEYTMYETYAGRSGGSNHKYDGSKVVNEKIPKKDTYQGDIKKNENNYKNRFNSYNTEDVETACSHYADAQDNYEEALKNNMYKIEKNIISMTKKQGQKKNEHILNVNDELNEIIINHKSDRTDVLHKNKTLPVNTKTNLYNDFGKRKNIPFNKYLNKYESNKGNLRESYNLNSRDNISNLTHKERDTLSDAFKNDYLNVIDKKTKKETKKFLLKDDLKFNALNLESDDIAIRKNMSKNERISNDCPDNVKNSKKTLVLYYDINKELNVISNRDSVIQALKQTLLNKPQNFTALQNFLFKIDVELVEYKNFILLITKNIKKPHLEALYGLNDFSVFEKVYGKKVAPRYLVSRKVKIFYKYDIFYQSFKELENARGFSGITDAVELI</sequence>
<evidence type="ECO:0000313" key="3">
    <source>
        <dbReference type="EMBL" id="SBS88218.1"/>
    </source>
</evidence>
<feature type="compositionally biased region" description="Basic and acidic residues" evidence="1">
    <location>
        <begin position="250"/>
        <end position="259"/>
    </location>
</feature>
<name>A0A1A8W8C2_PLAMA</name>
<dbReference type="AlphaFoldDB" id="A0A1A8W8C2"/>
<protein>
    <recommendedName>
        <fullName evidence="2">CKK domain-containing protein</fullName>
    </recommendedName>
</protein>
<dbReference type="EMBL" id="FLQW01001176">
    <property type="protein sequence ID" value="SBS88218.1"/>
    <property type="molecule type" value="Genomic_DNA"/>
</dbReference>
<feature type="region of interest" description="Disordered" evidence="1">
    <location>
        <begin position="235"/>
        <end position="302"/>
    </location>
</feature>
<dbReference type="Gene3D" id="3.10.20.360">
    <property type="entry name" value="CKK domain"/>
    <property type="match status" value="1"/>
</dbReference>
<evidence type="ECO:0000313" key="5">
    <source>
        <dbReference type="Proteomes" id="UP000078597"/>
    </source>
</evidence>
<reference evidence="5" key="1">
    <citation type="submission" date="2016-05" db="EMBL/GenBank/DDBJ databases">
        <authorList>
            <person name="Naeem Raeece"/>
        </authorList>
    </citation>
    <scope>NUCLEOTIDE SEQUENCE [LARGE SCALE GENOMIC DNA]</scope>
</reference>
<evidence type="ECO:0000256" key="1">
    <source>
        <dbReference type="SAM" id="MobiDB-lite"/>
    </source>
</evidence>
<organism evidence="3 5">
    <name type="scientific">Plasmodium malariae</name>
    <dbReference type="NCBI Taxonomy" id="5858"/>
    <lineage>
        <taxon>Eukaryota</taxon>
        <taxon>Sar</taxon>
        <taxon>Alveolata</taxon>
        <taxon>Apicomplexa</taxon>
        <taxon>Aconoidasida</taxon>
        <taxon>Haemosporida</taxon>
        <taxon>Plasmodiidae</taxon>
        <taxon>Plasmodium</taxon>
        <taxon>Plasmodium (Plasmodium)</taxon>
    </lineage>
</organism>
<dbReference type="VEuPathDB" id="PlasmoDB:PmUG01_12043600"/>
<accession>A0A1A8W8C2</accession>
<evidence type="ECO:0000259" key="2">
    <source>
        <dbReference type="PROSITE" id="PS51508"/>
    </source>
</evidence>
<dbReference type="InterPro" id="IPR038209">
    <property type="entry name" value="CKK_dom_sf"/>
</dbReference>
<dbReference type="GO" id="GO:0008017">
    <property type="term" value="F:microtubule binding"/>
    <property type="evidence" value="ECO:0007669"/>
    <property type="project" value="InterPro"/>
</dbReference>
<evidence type="ECO:0000313" key="6">
    <source>
        <dbReference type="Proteomes" id="UP000219813"/>
    </source>
</evidence>
<keyword evidence="6" id="KW-1185">Reference proteome</keyword>
<evidence type="ECO:0000313" key="4">
    <source>
        <dbReference type="EMBL" id="SCO93839.1"/>
    </source>
</evidence>
<dbReference type="PROSITE" id="PS51508">
    <property type="entry name" value="CKK"/>
    <property type="match status" value="1"/>
</dbReference>
<dbReference type="Proteomes" id="UP000219813">
    <property type="component" value="Chromosome 12"/>
</dbReference>
<reference evidence="4 6" key="3">
    <citation type="submission" date="2016-06" db="EMBL/GenBank/DDBJ databases">
        <authorList>
            <consortium name="Pathogen Informatics"/>
        </authorList>
    </citation>
    <scope>NUCLEOTIDE SEQUENCE [LARGE SCALE GENOMIC DNA]</scope>
</reference>